<dbReference type="SUPFAM" id="SSF54631">
    <property type="entry name" value="CBS-domain pair"/>
    <property type="match status" value="1"/>
</dbReference>
<comment type="subcellular location">
    <subcellularLocation>
        <location evidence="1">Membrane</location>
        <topology evidence="1">Multi-pass membrane protein</topology>
    </subcellularLocation>
</comment>
<dbReference type="Pfam" id="PF00571">
    <property type="entry name" value="CBS"/>
    <property type="match status" value="2"/>
</dbReference>
<dbReference type="Gene3D" id="3.10.580.10">
    <property type="entry name" value="CBS-domain"/>
    <property type="match status" value="1"/>
</dbReference>
<dbReference type="InterPro" id="IPR014743">
    <property type="entry name" value="Cl-channel_core"/>
</dbReference>
<keyword evidence="7" id="KW-0869">Chloride channel</keyword>
<keyword evidence="10" id="KW-0129">CBS domain</keyword>
<keyword evidence="8" id="KW-0868">Chloride</keyword>
<dbReference type="InterPro" id="IPR000644">
    <property type="entry name" value="CBS_dom"/>
</dbReference>
<keyword evidence="9" id="KW-0407">Ion channel</keyword>
<evidence type="ECO:0000256" key="10">
    <source>
        <dbReference type="PROSITE-ProRule" id="PRU00703"/>
    </source>
</evidence>
<organism evidence="13 14">
    <name type="scientific">Desulfurobacterium pacificum</name>
    <dbReference type="NCBI Taxonomy" id="240166"/>
    <lineage>
        <taxon>Bacteria</taxon>
        <taxon>Pseudomonadati</taxon>
        <taxon>Aquificota</taxon>
        <taxon>Aquificia</taxon>
        <taxon>Desulfurobacteriales</taxon>
        <taxon>Desulfurobacteriaceae</taxon>
        <taxon>Desulfurobacterium</taxon>
    </lineage>
</organism>
<feature type="transmembrane region" description="Helical" evidence="11">
    <location>
        <begin position="151"/>
        <end position="170"/>
    </location>
</feature>
<evidence type="ECO:0000256" key="1">
    <source>
        <dbReference type="ARBA" id="ARBA00004141"/>
    </source>
</evidence>
<dbReference type="PANTHER" id="PTHR43427">
    <property type="entry name" value="CHLORIDE CHANNEL PROTEIN CLC-E"/>
    <property type="match status" value="1"/>
</dbReference>
<feature type="transmembrane region" description="Helical" evidence="11">
    <location>
        <begin position="394"/>
        <end position="411"/>
    </location>
</feature>
<feature type="transmembrane region" description="Helical" evidence="11">
    <location>
        <begin position="228"/>
        <end position="249"/>
    </location>
</feature>
<dbReference type="SUPFAM" id="SSF81340">
    <property type="entry name" value="Clc chloride channel"/>
    <property type="match status" value="1"/>
</dbReference>
<sequence>MLLSVPVGIAAGIFTVLFLKALDFSTHVFLEQLVGYIPPKPSGEGGRLPYLYSPENIYLLPFVTALGGLITGLLIYFLSPESAGIGTDAAIRAFHKGLPLGFKTAILKLVTSAITIGSGGASGREGPMALIGASVGKGIAKLFKLSPKEQNILLAAGLGAGIGAVFRAPFAGGILSAEVFYKEDFEVEALIPGFLASIIAYIVAGSFIGFQTLFNISLHKLTFSQEIIAGYVILGIVSAVVAKLLINIFYKVEDYFKNIKVPDYIKPAIGGFVVGICGIITPLAIGNGYGWIQMLMNDNMSFFSPFKLFISIFLVILALSFTLGSGGSGGVFGPSLVIGGITGAWLSTFFNSILGAKVFQISSMTMVGMISVFTAAASAPLSTIVLVAEMTRGYDLLPLAIISIVVAYVLAGNEKTIFKSQVKSRLQSPVHQDELKVHLLEIAKVKDVMTKNVITISPEEPAIKAREIMAEKFIAGLPVVVNGVVVGIVTTSDILKLNPEELEHVKVREIMTPQPNCVLPDWTLLETLQLFISRGYGRAPVVKDFESMKLVGIISRSDISRYMIKRSIVE</sequence>
<feature type="domain" description="CBS" evidence="12">
    <location>
        <begin position="449"/>
        <end position="507"/>
    </location>
</feature>
<keyword evidence="5" id="KW-0406">Ion transport</keyword>
<evidence type="ECO:0000256" key="7">
    <source>
        <dbReference type="ARBA" id="ARBA00023173"/>
    </source>
</evidence>
<evidence type="ECO:0000256" key="3">
    <source>
        <dbReference type="ARBA" id="ARBA00022692"/>
    </source>
</evidence>
<feature type="transmembrane region" description="Helical" evidence="11">
    <location>
        <begin position="57"/>
        <end position="78"/>
    </location>
</feature>
<name>A0ABY1N9L8_9BACT</name>
<evidence type="ECO:0000313" key="14">
    <source>
        <dbReference type="Proteomes" id="UP001157911"/>
    </source>
</evidence>
<keyword evidence="6 11" id="KW-0472">Membrane</keyword>
<reference evidence="13 14" key="1">
    <citation type="submission" date="2017-05" db="EMBL/GenBank/DDBJ databases">
        <authorList>
            <person name="Varghese N."/>
            <person name="Submissions S."/>
        </authorList>
    </citation>
    <scope>NUCLEOTIDE SEQUENCE [LARGE SCALE GENOMIC DNA]</scope>
    <source>
        <strain evidence="13 14">DSM 15522</strain>
    </source>
</reference>
<evidence type="ECO:0000256" key="5">
    <source>
        <dbReference type="ARBA" id="ARBA00023065"/>
    </source>
</evidence>
<keyword evidence="4 11" id="KW-1133">Transmembrane helix</keyword>
<dbReference type="Gene3D" id="1.10.3080.10">
    <property type="entry name" value="Clc chloride channel"/>
    <property type="match status" value="1"/>
</dbReference>
<evidence type="ECO:0000256" key="2">
    <source>
        <dbReference type="ARBA" id="ARBA00022448"/>
    </source>
</evidence>
<proteinExistence type="predicted"/>
<evidence type="ECO:0000256" key="9">
    <source>
        <dbReference type="ARBA" id="ARBA00023303"/>
    </source>
</evidence>
<comment type="caution">
    <text evidence="13">The sequence shown here is derived from an EMBL/GenBank/DDBJ whole genome shotgun (WGS) entry which is preliminary data.</text>
</comment>
<feature type="transmembrane region" description="Helical" evidence="11">
    <location>
        <begin position="190"/>
        <end position="216"/>
    </location>
</feature>
<dbReference type="PANTHER" id="PTHR43427:SF6">
    <property type="entry name" value="CHLORIDE CHANNEL PROTEIN CLC-E"/>
    <property type="match status" value="1"/>
</dbReference>
<dbReference type="InterPro" id="IPR001807">
    <property type="entry name" value="ClC"/>
</dbReference>
<feature type="transmembrane region" description="Helical" evidence="11">
    <location>
        <begin position="7"/>
        <end position="30"/>
    </location>
</feature>
<evidence type="ECO:0000256" key="4">
    <source>
        <dbReference type="ARBA" id="ARBA00022989"/>
    </source>
</evidence>
<evidence type="ECO:0000313" key="13">
    <source>
        <dbReference type="EMBL" id="SMP03981.1"/>
    </source>
</evidence>
<evidence type="ECO:0000256" key="11">
    <source>
        <dbReference type="SAM" id="Phobius"/>
    </source>
</evidence>
<keyword evidence="2" id="KW-0813">Transport</keyword>
<evidence type="ECO:0000259" key="12">
    <source>
        <dbReference type="PROSITE" id="PS51371"/>
    </source>
</evidence>
<feature type="transmembrane region" description="Helical" evidence="11">
    <location>
        <begin position="366"/>
        <end position="388"/>
    </location>
</feature>
<keyword evidence="14" id="KW-1185">Reference proteome</keyword>
<keyword evidence="3 11" id="KW-0812">Transmembrane</keyword>
<evidence type="ECO:0000256" key="8">
    <source>
        <dbReference type="ARBA" id="ARBA00023214"/>
    </source>
</evidence>
<feature type="transmembrane region" description="Helical" evidence="11">
    <location>
        <begin position="331"/>
        <end position="354"/>
    </location>
</feature>
<dbReference type="PRINTS" id="PR00762">
    <property type="entry name" value="CLCHANNEL"/>
</dbReference>
<dbReference type="Proteomes" id="UP001157911">
    <property type="component" value="Unassembled WGS sequence"/>
</dbReference>
<feature type="transmembrane region" description="Helical" evidence="11">
    <location>
        <begin position="304"/>
        <end position="325"/>
    </location>
</feature>
<dbReference type="EMBL" id="FXUB01000001">
    <property type="protein sequence ID" value="SMP03981.1"/>
    <property type="molecule type" value="Genomic_DNA"/>
</dbReference>
<gene>
    <name evidence="13" type="ORF">SAMN06265339_0168</name>
</gene>
<accession>A0ABY1N9L8</accession>
<dbReference type="InterPro" id="IPR050368">
    <property type="entry name" value="ClC-type_chloride_channel"/>
</dbReference>
<protein>
    <submittedName>
        <fullName evidence="13">Chloride channel protein, CIC family</fullName>
    </submittedName>
</protein>
<dbReference type="InterPro" id="IPR046342">
    <property type="entry name" value="CBS_dom_sf"/>
</dbReference>
<feature type="domain" description="CBS" evidence="12">
    <location>
        <begin position="511"/>
        <end position="570"/>
    </location>
</feature>
<dbReference type="CDD" id="cd00400">
    <property type="entry name" value="Voltage_gated_ClC"/>
    <property type="match status" value="1"/>
</dbReference>
<dbReference type="PROSITE" id="PS51371">
    <property type="entry name" value="CBS"/>
    <property type="match status" value="2"/>
</dbReference>
<evidence type="ECO:0000256" key="6">
    <source>
        <dbReference type="ARBA" id="ARBA00023136"/>
    </source>
</evidence>
<dbReference type="Pfam" id="PF00654">
    <property type="entry name" value="Voltage_CLC"/>
    <property type="match status" value="1"/>
</dbReference>
<dbReference type="SMART" id="SM00116">
    <property type="entry name" value="CBS"/>
    <property type="match status" value="2"/>
</dbReference>
<feature type="transmembrane region" description="Helical" evidence="11">
    <location>
        <begin position="269"/>
        <end position="292"/>
    </location>
</feature>